<dbReference type="AlphaFoldDB" id="A0A974BIL1"/>
<organism evidence="2 3">
    <name type="scientific">Sedimentibacter hydroxybenzoicus DSM 7310</name>
    <dbReference type="NCBI Taxonomy" id="1123245"/>
    <lineage>
        <taxon>Bacteria</taxon>
        <taxon>Bacillati</taxon>
        <taxon>Bacillota</taxon>
        <taxon>Tissierellia</taxon>
        <taxon>Sedimentibacter</taxon>
    </lineage>
</organism>
<dbReference type="Pfam" id="PF01471">
    <property type="entry name" value="PG_binding_1"/>
    <property type="match status" value="3"/>
</dbReference>
<evidence type="ECO:0000313" key="3">
    <source>
        <dbReference type="Proteomes" id="UP000611629"/>
    </source>
</evidence>
<proteinExistence type="predicted"/>
<sequence length="470" mass="52813">MIQELTDFNLPADMLPHLIVPFPVEITVHLGAPDDPNALNVTVPYLDYIKNVGSSELYPTWPEEAIRANLYAINSVAMNRIFTEWYRSRGYDFDITSSTAYDQAYVHGRGIFDTIANIANEMFDQYVVQEGHIEPLFTTFCDGRIAQCNGMAQWGTVELANQGYDALDILRYYYGDNIRIEQSAAPGVIVGTYPGRPLTIGDSGITVFRMQHSLNRISDNYPAIPKITITGYYDDQTANAVRVFQEVFGLPATGIVDEETWYYIRRIYIAVTRLGELTSEGLLIRDLIELYSSIILEGGNRPVVVLIQYFLDLLSIFYPTIPAVQIDGYYGPETTEAVKAFQTLMGFPPSGIVDQQTWNALYGTAYGILINLPIEEIYLPSINFLGLEYSEGMGRYYPGIFILEVMLSYLSTQFPDIPPIEAEGIFDVNTRNAVIAFQNMEDLTPTGVVDENTWNALVNVYQSLRNNSTA</sequence>
<dbReference type="Gene3D" id="1.10.101.10">
    <property type="entry name" value="PGBD-like superfamily/PGBD"/>
    <property type="match status" value="3"/>
</dbReference>
<dbReference type="EMBL" id="JACBNQ010000005">
    <property type="protein sequence ID" value="NYB73904.1"/>
    <property type="molecule type" value="Genomic_DNA"/>
</dbReference>
<dbReference type="InterPro" id="IPR036366">
    <property type="entry name" value="PGBDSf"/>
</dbReference>
<feature type="domain" description="Peptidoglycan binding-like" evidence="1">
    <location>
        <begin position="419"/>
        <end position="457"/>
    </location>
</feature>
<dbReference type="SUPFAM" id="SSF47090">
    <property type="entry name" value="PGBD-like"/>
    <property type="match status" value="3"/>
</dbReference>
<dbReference type="InterPro" id="IPR002477">
    <property type="entry name" value="Peptidoglycan-bd-like"/>
</dbReference>
<dbReference type="InterPro" id="IPR036365">
    <property type="entry name" value="PGBD-like_sf"/>
</dbReference>
<dbReference type="RefSeq" id="WP_179237597.1">
    <property type="nucleotide sequence ID" value="NZ_JACBNQ010000005.1"/>
</dbReference>
<feature type="domain" description="Peptidoglycan binding-like" evidence="1">
    <location>
        <begin position="209"/>
        <end position="262"/>
    </location>
</feature>
<evidence type="ECO:0000259" key="1">
    <source>
        <dbReference type="Pfam" id="PF01471"/>
    </source>
</evidence>
<name>A0A974BIL1_SEDHY</name>
<feature type="domain" description="Peptidoglycan binding-like" evidence="1">
    <location>
        <begin position="313"/>
        <end position="361"/>
    </location>
</feature>
<comment type="caution">
    <text evidence="2">The sequence shown here is derived from an EMBL/GenBank/DDBJ whole genome shotgun (WGS) entry which is preliminary data.</text>
</comment>
<keyword evidence="3" id="KW-1185">Reference proteome</keyword>
<reference evidence="2" key="1">
    <citation type="submission" date="2020-07" db="EMBL/GenBank/DDBJ databases">
        <title>Genomic analysis of a strain of Sedimentibacter Hydroxybenzoicus DSM7310.</title>
        <authorList>
            <person name="Ma S."/>
        </authorList>
    </citation>
    <scope>NUCLEOTIDE SEQUENCE</scope>
    <source>
        <strain evidence="2">DSM 7310</strain>
    </source>
</reference>
<evidence type="ECO:0000313" key="2">
    <source>
        <dbReference type="EMBL" id="NYB73904.1"/>
    </source>
</evidence>
<gene>
    <name evidence="2" type="ORF">HZF24_07095</name>
</gene>
<protein>
    <submittedName>
        <fullName evidence="2">Peptidoglycan-binding protein</fullName>
    </submittedName>
</protein>
<accession>A0A974BIL1</accession>
<dbReference type="Proteomes" id="UP000611629">
    <property type="component" value="Unassembled WGS sequence"/>
</dbReference>